<keyword evidence="3" id="KW-1185">Reference proteome</keyword>
<evidence type="ECO:0000313" key="2">
    <source>
        <dbReference type="EMBL" id="OHV35545.1"/>
    </source>
</evidence>
<dbReference type="EMBL" id="MAXA01000125">
    <property type="protein sequence ID" value="OHV35545.1"/>
    <property type="molecule type" value="Genomic_DNA"/>
</dbReference>
<proteinExistence type="predicted"/>
<reference evidence="3" key="1">
    <citation type="submission" date="2016-07" db="EMBL/GenBank/DDBJ databases">
        <title>Frankia sp. NRRL B-16219 Genome sequencing.</title>
        <authorList>
            <person name="Ghodhbane-Gtari F."/>
            <person name="Swanson E."/>
            <person name="Gueddou A."/>
            <person name="Louati M."/>
            <person name="Nouioui I."/>
            <person name="Hezbri K."/>
            <person name="Abebe-Akele F."/>
            <person name="Simpson S."/>
            <person name="Morris K."/>
            <person name="Thomas K."/>
            <person name="Gtari M."/>
            <person name="Tisa L.S."/>
        </authorList>
    </citation>
    <scope>NUCLEOTIDE SEQUENCE [LARGE SCALE GENOMIC DNA]</scope>
    <source>
        <strain evidence="3">NRRL B-16219</strain>
    </source>
</reference>
<feature type="region of interest" description="Disordered" evidence="1">
    <location>
        <begin position="40"/>
        <end position="64"/>
    </location>
</feature>
<sequence length="64" mass="6632">MTRTLLAAGPCTGDSLGTRGQDTTGEEAVRRVSRMVSTGWAPNPARQVDPDQQGSGVAAFRSVG</sequence>
<dbReference type="AlphaFoldDB" id="A0A1S1QQI0"/>
<accession>A0A1S1QQI0</accession>
<feature type="region of interest" description="Disordered" evidence="1">
    <location>
        <begin position="1"/>
        <end position="27"/>
    </location>
</feature>
<dbReference type="Proteomes" id="UP000179769">
    <property type="component" value="Unassembled WGS sequence"/>
</dbReference>
<organism evidence="2 3">
    <name type="scientific">Parafrankia soli</name>
    <dbReference type="NCBI Taxonomy" id="2599596"/>
    <lineage>
        <taxon>Bacteria</taxon>
        <taxon>Bacillati</taxon>
        <taxon>Actinomycetota</taxon>
        <taxon>Actinomycetes</taxon>
        <taxon>Frankiales</taxon>
        <taxon>Frankiaceae</taxon>
        <taxon>Parafrankia</taxon>
    </lineage>
</organism>
<name>A0A1S1QQI0_9ACTN</name>
<evidence type="ECO:0000313" key="3">
    <source>
        <dbReference type="Proteomes" id="UP000179769"/>
    </source>
</evidence>
<comment type="caution">
    <text evidence="2">The sequence shown here is derived from an EMBL/GenBank/DDBJ whole genome shotgun (WGS) entry which is preliminary data.</text>
</comment>
<protein>
    <submittedName>
        <fullName evidence="2">Uncharacterized protein</fullName>
    </submittedName>
</protein>
<gene>
    <name evidence="2" type="ORF">BBK14_15085</name>
</gene>
<evidence type="ECO:0000256" key="1">
    <source>
        <dbReference type="SAM" id="MobiDB-lite"/>
    </source>
</evidence>